<dbReference type="EMBL" id="NHYD01003859">
    <property type="protein sequence ID" value="PPQ71552.1"/>
    <property type="molecule type" value="Genomic_DNA"/>
</dbReference>
<evidence type="ECO:0000313" key="3">
    <source>
        <dbReference type="Proteomes" id="UP000283269"/>
    </source>
</evidence>
<evidence type="ECO:0000256" key="1">
    <source>
        <dbReference type="SAM" id="MobiDB-lite"/>
    </source>
</evidence>
<organism evidence="2 3">
    <name type="scientific">Psilocybe cyanescens</name>
    <dbReference type="NCBI Taxonomy" id="93625"/>
    <lineage>
        <taxon>Eukaryota</taxon>
        <taxon>Fungi</taxon>
        <taxon>Dikarya</taxon>
        <taxon>Basidiomycota</taxon>
        <taxon>Agaricomycotina</taxon>
        <taxon>Agaricomycetes</taxon>
        <taxon>Agaricomycetidae</taxon>
        <taxon>Agaricales</taxon>
        <taxon>Agaricineae</taxon>
        <taxon>Strophariaceae</taxon>
        <taxon>Psilocybe</taxon>
    </lineage>
</organism>
<name>A0A409VZ57_PSICY</name>
<proteinExistence type="predicted"/>
<dbReference type="STRING" id="93625.A0A409VZ57"/>
<dbReference type="Proteomes" id="UP000283269">
    <property type="component" value="Unassembled WGS sequence"/>
</dbReference>
<evidence type="ECO:0000313" key="2">
    <source>
        <dbReference type="EMBL" id="PPQ71552.1"/>
    </source>
</evidence>
<reference evidence="2 3" key="1">
    <citation type="journal article" date="2018" name="Evol. Lett.">
        <title>Horizontal gene cluster transfer increased hallucinogenic mushroom diversity.</title>
        <authorList>
            <person name="Reynolds H.T."/>
            <person name="Vijayakumar V."/>
            <person name="Gluck-Thaler E."/>
            <person name="Korotkin H.B."/>
            <person name="Matheny P.B."/>
            <person name="Slot J.C."/>
        </authorList>
    </citation>
    <scope>NUCLEOTIDE SEQUENCE [LARGE SCALE GENOMIC DNA]</scope>
    <source>
        <strain evidence="2 3">2631</strain>
    </source>
</reference>
<dbReference type="OrthoDB" id="3034613at2759"/>
<feature type="region of interest" description="Disordered" evidence="1">
    <location>
        <begin position="85"/>
        <end position="115"/>
    </location>
</feature>
<evidence type="ECO:0008006" key="4">
    <source>
        <dbReference type="Google" id="ProtNLM"/>
    </source>
</evidence>
<accession>A0A409VZ57</accession>
<dbReference type="Gene3D" id="1.10.510.10">
    <property type="entry name" value="Transferase(Phosphotransferase) domain 1"/>
    <property type="match status" value="1"/>
</dbReference>
<dbReference type="InParanoid" id="A0A409VZ57"/>
<sequence>MSPELIQEKSCDSKFDIRSLGSLIYKLCVLKPPFHEAKIHLELNIFIWLATIKAYCTAESTKGHEISGTSTTSTRYRRQRWDISYNDDAQKDENQSRTTLRHMGPLLRDQAAKEL</sequence>
<gene>
    <name evidence="2" type="ORF">CVT25_015183</name>
</gene>
<protein>
    <recommendedName>
        <fullName evidence="4">Protein kinase domain-containing protein</fullName>
    </recommendedName>
</protein>
<dbReference type="SUPFAM" id="SSF56112">
    <property type="entry name" value="Protein kinase-like (PK-like)"/>
    <property type="match status" value="1"/>
</dbReference>
<comment type="caution">
    <text evidence="2">The sequence shown here is derived from an EMBL/GenBank/DDBJ whole genome shotgun (WGS) entry which is preliminary data.</text>
</comment>
<dbReference type="InterPro" id="IPR011009">
    <property type="entry name" value="Kinase-like_dom_sf"/>
</dbReference>
<keyword evidence="3" id="KW-1185">Reference proteome</keyword>
<dbReference type="AlphaFoldDB" id="A0A409VZ57"/>